<sequence>MNSEQGLLSVQRVSFVRIASGTFGTGEDAGNWNEFGIRWEDGEIAEDAVLCVTDGYYDGEDGIEFEGLTYSLEFSGDTVGDVIKRLGALPQSKRPQNHIALRYYVEFDAYFDPDVPRVGGRSSWGRRGGRPDKRDPDDFWIKWMEGQFTDKGNSDDGRG</sequence>
<dbReference type="STRING" id="1454373.ACMU_09900"/>
<name>A0A037ZKH9_9RHOB</name>
<gene>
    <name evidence="1" type="ORF">ACMU_09900</name>
</gene>
<dbReference type="AlphaFoldDB" id="A0A037ZKH9"/>
<evidence type="ECO:0000313" key="1">
    <source>
        <dbReference type="EMBL" id="KAJ56062.1"/>
    </source>
</evidence>
<protein>
    <submittedName>
        <fullName evidence="1">Uncharacterized protein</fullName>
    </submittedName>
</protein>
<proteinExistence type="predicted"/>
<evidence type="ECO:0000313" key="2">
    <source>
        <dbReference type="Proteomes" id="UP000026249"/>
    </source>
</evidence>
<organism evidence="1 2">
    <name type="scientific">Actibacterium mucosum KCTC 23349</name>
    <dbReference type="NCBI Taxonomy" id="1454373"/>
    <lineage>
        <taxon>Bacteria</taxon>
        <taxon>Pseudomonadati</taxon>
        <taxon>Pseudomonadota</taxon>
        <taxon>Alphaproteobacteria</taxon>
        <taxon>Rhodobacterales</taxon>
        <taxon>Roseobacteraceae</taxon>
        <taxon>Actibacterium</taxon>
    </lineage>
</organism>
<dbReference type="EMBL" id="JFKE01000003">
    <property type="protein sequence ID" value="KAJ56062.1"/>
    <property type="molecule type" value="Genomic_DNA"/>
</dbReference>
<keyword evidence="2" id="KW-1185">Reference proteome</keyword>
<dbReference type="Proteomes" id="UP000026249">
    <property type="component" value="Unassembled WGS sequence"/>
</dbReference>
<accession>A0A037ZKH9</accession>
<comment type="caution">
    <text evidence="1">The sequence shown here is derived from an EMBL/GenBank/DDBJ whole genome shotgun (WGS) entry which is preliminary data.</text>
</comment>
<dbReference type="RefSeq" id="WP_035258230.1">
    <property type="nucleotide sequence ID" value="NZ_JFKE01000003.1"/>
</dbReference>
<reference evidence="1 2" key="1">
    <citation type="submission" date="2014-03" db="EMBL/GenBank/DDBJ databases">
        <title>Draft Genome Sequence of Actibacterium mucosum KCTC 23349, a Marine Alphaproteobacterium with Complex Ionic Requirements Isolated from Mediterranean Seawater at Malvarrosa Beach, Valencia, Spain.</title>
        <authorList>
            <person name="Arahal D.R."/>
            <person name="Shao Z."/>
            <person name="Lai Q."/>
            <person name="Pujalte M.J."/>
        </authorList>
    </citation>
    <scope>NUCLEOTIDE SEQUENCE [LARGE SCALE GENOMIC DNA]</scope>
    <source>
        <strain evidence="1 2">KCTC 23349</strain>
    </source>
</reference>